<evidence type="ECO:0000256" key="7">
    <source>
        <dbReference type="SAM" id="Phobius"/>
    </source>
</evidence>
<comment type="caution">
    <text evidence="9">The sequence shown here is derived from an EMBL/GenBank/DDBJ whole genome shotgun (WGS) entry which is preliminary data.</text>
</comment>
<keyword evidence="6 7" id="KW-0472">Membrane</keyword>
<evidence type="ECO:0000256" key="4">
    <source>
        <dbReference type="ARBA" id="ARBA00022692"/>
    </source>
</evidence>
<gene>
    <name evidence="9" type="ORF">G3I59_08955</name>
</gene>
<keyword evidence="3" id="KW-1003">Cell membrane</keyword>
<dbReference type="InterPro" id="IPR020846">
    <property type="entry name" value="MFS_dom"/>
</dbReference>
<evidence type="ECO:0000256" key="1">
    <source>
        <dbReference type="ARBA" id="ARBA00004651"/>
    </source>
</evidence>
<evidence type="ECO:0000259" key="8">
    <source>
        <dbReference type="PROSITE" id="PS50850"/>
    </source>
</evidence>
<evidence type="ECO:0000313" key="9">
    <source>
        <dbReference type="EMBL" id="NEC55719.1"/>
    </source>
</evidence>
<organism evidence="9 10">
    <name type="scientific">Amycolatopsis rubida</name>
    <dbReference type="NCBI Taxonomy" id="112413"/>
    <lineage>
        <taxon>Bacteria</taxon>
        <taxon>Bacillati</taxon>
        <taxon>Actinomycetota</taxon>
        <taxon>Actinomycetes</taxon>
        <taxon>Pseudonocardiales</taxon>
        <taxon>Pseudonocardiaceae</taxon>
        <taxon>Amycolatopsis</taxon>
    </lineage>
</organism>
<sequence>MSGCCKPIATVAGWSCPRGSGDLFDRLYARGDDERGTCFEHRKNRLGRVLAVRFGAVISAGAFCYASLAGGILEVPTKESDDTKVRLGSRFHRLFGATLVSAIGTGMHAAALPLLALQSTSDPMALSFVVMAAEIPWVLLSLHAGVVVDRLDRRRVMVWADLGRFVALIALAGLILTSQVNLVWLVLVAFLLGSGQVFFDIAAQSAIPDLVSRDPRNLATANGRIVAAESNGEDFVGPPLGSALFGVWNVLPFAGNALSFAASGLLIFSIRPDAKPKEKPEGPRKSVRNEIVEGIRWLFGNRSLRALAAVSCLGNVAATAQFAMLALLAKEVLELPDFGFGLLLTATAIGATIGGLAAAAVSERFGPGTVMLAGKAGVGAAILVMGLVANEWVAGAMMMVTGALMTAEKVAVSTFRQQIVPDELLGRVLSSSRLVVMAGGPVGAALGGVLSSLFAVQVSYVACGVFLVLVALAFYPALNNRALARATDE</sequence>
<evidence type="ECO:0000256" key="2">
    <source>
        <dbReference type="ARBA" id="ARBA00022448"/>
    </source>
</evidence>
<evidence type="ECO:0000256" key="5">
    <source>
        <dbReference type="ARBA" id="ARBA00022989"/>
    </source>
</evidence>
<feature type="transmembrane region" description="Helical" evidence="7">
    <location>
        <begin position="94"/>
        <end position="117"/>
    </location>
</feature>
<feature type="transmembrane region" description="Helical" evidence="7">
    <location>
        <begin position="459"/>
        <end position="478"/>
    </location>
</feature>
<dbReference type="PANTHER" id="PTHR23513:SF6">
    <property type="entry name" value="MAJOR FACILITATOR SUPERFAMILY ASSOCIATED DOMAIN-CONTAINING PROTEIN"/>
    <property type="match status" value="1"/>
</dbReference>
<feature type="transmembrane region" description="Helical" evidence="7">
    <location>
        <begin position="165"/>
        <end position="192"/>
    </location>
</feature>
<evidence type="ECO:0000256" key="6">
    <source>
        <dbReference type="ARBA" id="ARBA00023136"/>
    </source>
</evidence>
<feature type="transmembrane region" description="Helical" evidence="7">
    <location>
        <begin position="340"/>
        <end position="361"/>
    </location>
</feature>
<name>A0ABX0BL82_9PSEU</name>
<reference evidence="9 10" key="1">
    <citation type="submission" date="2020-01" db="EMBL/GenBank/DDBJ databases">
        <title>Insect and environment-associated Actinomycetes.</title>
        <authorList>
            <person name="Currrie C."/>
            <person name="Chevrette M."/>
            <person name="Carlson C."/>
            <person name="Stubbendieck R."/>
            <person name="Wendt-Pienkowski E."/>
        </authorList>
    </citation>
    <scope>NUCLEOTIDE SEQUENCE [LARGE SCALE GENOMIC DNA]</scope>
    <source>
        <strain evidence="9 10">SID8386</strain>
    </source>
</reference>
<dbReference type="PANTHER" id="PTHR23513">
    <property type="entry name" value="INTEGRAL MEMBRANE EFFLUX PROTEIN-RELATED"/>
    <property type="match status" value="1"/>
</dbReference>
<feature type="transmembrane region" description="Helical" evidence="7">
    <location>
        <begin position="306"/>
        <end position="328"/>
    </location>
</feature>
<feature type="domain" description="Major facilitator superfamily (MFS) profile" evidence="8">
    <location>
        <begin position="303"/>
        <end position="489"/>
    </location>
</feature>
<dbReference type="Proteomes" id="UP000470404">
    <property type="component" value="Unassembled WGS sequence"/>
</dbReference>
<dbReference type="InterPro" id="IPR010290">
    <property type="entry name" value="TM_effector"/>
</dbReference>
<keyword evidence="10" id="KW-1185">Reference proteome</keyword>
<dbReference type="SUPFAM" id="SSF103473">
    <property type="entry name" value="MFS general substrate transporter"/>
    <property type="match status" value="1"/>
</dbReference>
<keyword evidence="5 7" id="KW-1133">Transmembrane helix</keyword>
<feature type="transmembrane region" description="Helical" evidence="7">
    <location>
        <begin position="123"/>
        <end position="144"/>
    </location>
</feature>
<dbReference type="CDD" id="cd06173">
    <property type="entry name" value="MFS_MefA_like"/>
    <property type="match status" value="1"/>
</dbReference>
<accession>A0ABX0BL82</accession>
<feature type="transmembrane region" description="Helical" evidence="7">
    <location>
        <begin position="368"/>
        <end position="386"/>
    </location>
</feature>
<proteinExistence type="predicted"/>
<keyword evidence="2" id="KW-0813">Transport</keyword>
<dbReference type="Gene3D" id="1.20.1250.20">
    <property type="entry name" value="MFS general substrate transporter like domains"/>
    <property type="match status" value="1"/>
</dbReference>
<feature type="transmembrane region" description="Helical" evidence="7">
    <location>
        <begin position="50"/>
        <end position="73"/>
    </location>
</feature>
<protein>
    <submittedName>
        <fullName evidence="9">MFS transporter</fullName>
    </submittedName>
</protein>
<dbReference type="EMBL" id="JAAGNC010000060">
    <property type="protein sequence ID" value="NEC55719.1"/>
    <property type="molecule type" value="Genomic_DNA"/>
</dbReference>
<evidence type="ECO:0000313" key="10">
    <source>
        <dbReference type="Proteomes" id="UP000470404"/>
    </source>
</evidence>
<dbReference type="Pfam" id="PF05977">
    <property type="entry name" value="MFS_3"/>
    <property type="match status" value="1"/>
</dbReference>
<dbReference type="InterPro" id="IPR036259">
    <property type="entry name" value="MFS_trans_sf"/>
</dbReference>
<feature type="transmembrane region" description="Helical" evidence="7">
    <location>
        <begin position="250"/>
        <end position="270"/>
    </location>
</feature>
<evidence type="ECO:0000256" key="3">
    <source>
        <dbReference type="ARBA" id="ARBA00022475"/>
    </source>
</evidence>
<dbReference type="PROSITE" id="PS50850">
    <property type="entry name" value="MFS"/>
    <property type="match status" value="1"/>
</dbReference>
<comment type="subcellular location">
    <subcellularLocation>
        <location evidence="1">Cell membrane</location>
        <topology evidence="1">Multi-pass membrane protein</topology>
    </subcellularLocation>
</comment>
<keyword evidence="4 7" id="KW-0812">Transmembrane</keyword>